<dbReference type="SUPFAM" id="SSF55666">
    <property type="entry name" value="Ribonuclease PH domain 2-like"/>
    <property type="match status" value="1"/>
</dbReference>
<organism evidence="10">
    <name type="scientific">Melanopsichium pennsylvanicum 4</name>
    <dbReference type="NCBI Taxonomy" id="1398559"/>
    <lineage>
        <taxon>Eukaryota</taxon>
        <taxon>Fungi</taxon>
        <taxon>Dikarya</taxon>
        <taxon>Basidiomycota</taxon>
        <taxon>Ustilaginomycotina</taxon>
        <taxon>Ustilaginomycetes</taxon>
        <taxon>Ustilaginales</taxon>
        <taxon>Ustilaginaceae</taxon>
        <taxon>Melanopsichium</taxon>
    </lineage>
</organism>
<accession>A0A077R4T7</accession>
<keyword evidence="6" id="KW-0539">Nucleus</keyword>
<evidence type="ECO:0000256" key="2">
    <source>
        <dbReference type="ARBA" id="ARBA00004496"/>
    </source>
</evidence>
<dbReference type="SUPFAM" id="SSF54211">
    <property type="entry name" value="Ribosomal protein S5 domain 2-like"/>
    <property type="match status" value="1"/>
</dbReference>
<evidence type="ECO:0000256" key="1">
    <source>
        <dbReference type="ARBA" id="ARBA00004123"/>
    </source>
</evidence>
<dbReference type="Gene3D" id="3.30.230.70">
    <property type="entry name" value="GHMP Kinase, N-terminal domain"/>
    <property type="match status" value="1"/>
</dbReference>
<dbReference type="InterPro" id="IPR020568">
    <property type="entry name" value="Ribosomal_Su5_D2-typ_SF"/>
</dbReference>
<dbReference type="GO" id="GO:0034475">
    <property type="term" value="P:U4 snRNA 3'-end processing"/>
    <property type="evidence" value="ECO:0007669"/>
    <property type="project" value="TreeGrafter"/>
</dbReference>
<evidence type="ECO:0000256" key="5">
    <source>
        <dbReference type="ARBA" id="ARBA00022884"/>
    </source>
</evidence>
<dbReference type="InterPro" id="IPR036345">
    <property type="entry name" value="ExoRNase_PH_dom2_sf"/>
</dbReference>
<dbReference type="GO" id="GO:0071035">
    <property type="term" value="P:nuclear polyadenylation-dependent rRNA catabolic process"/>
    <property type="evidence" value="ECO:0007669"/>
    <property type="project" value="TreeGrafter"/>
</dbReference>
<evidence type="ECO:0000256" key="7">
    <source>
        <dbReference type="SAM" id="MobiDB-lite"/>
    </source>
</evidence>
<feature type="domain" description="Exoribonuclease phosphorolytic" evidence="8">
    <location>
        <begin position="36"/>
        <end position="172"/>
    </location>
</feature>
<dbReference type="EMBL" id="HG529521">
    <property type="protein sequence ID" value="CDI51914.1"/>
    <property type="molecule type" value="Genomic_DNA"/>
</dbReference>
<feature type="domain" description="Exoribonuclease phosphorolytic" evidence="9">
    <location>
        <begin position="257"/>
        <end position="307"/>
    </location>
</feature>
<dbReference type="GO" id="GO:0004527">
    <property type="term" value="F:exonuclease activity"/>
    <property type="evidence" value="ECO:0007669"/>
    <property type="project" value="UniProtKB-KW"/>
</dbReference>
<dbReference type="GO" id="GO:0000467">
    <property type="term" value="P:exonucleolytic trimming to generate mature 3'-end of 5.8S rRNA from tricistronic rRNA transcript (SSU-rRNA, 5.8S rRNA, LSU-rRNA)"/>
    <property type="evidence" value="ECO:0007669"/>
    <property type="project" value="TreeGrafter"/>
</dbReference>
<dbReference type="GO" id="GO:0000176">
    <property type="term" value="C:nuclear exosome (RNase complex)"/>
    <property type="evidence" value="ECO:0007669"/>
    <property type="project" value="TreeGrafter"/>
</dbReference>
<keyword evidence="4" id="KW-0963">Cytoplasm</keyword>
<feature type="compositionally biased region" description="Low complexity" evidence="7">
    <location>
        <begin position="236"/>
        <end position="251"/>
    </location>
</feature>
<dbReference type="InterPro" id="IPR015847">
    <property type="entry name" value="ExoRNase_PH_dom2"/>
</dbReference>
<dbReference type="PANTHER" id="PTHR11097:SF14">
    <property type="entry name" value="EXOSOME COMPLEX COMPONENT RRP45"/>
    <property type="match status" value="1"/>
</dbReference>
<dbReference type="Pfam" id="PF03725">
    <property type="entry name" value="RNase_PH_C"/>
    <property type="match status" value="1"/>
</dbReference>
<evidence type="ECO:0000256" key="3">
    <source>
        <dbReference type="ARBA" id="ARBA00006678"/>
    </source>
</evidence>
<feature type="region of interest" description="Disordered" evidence="7">
    <location>
        <begin position="215"/>
        <end position="251"/>
    </location>
</feature>
<proteinExistence type="inferred from homology"/>
<reference evidence="10" key="1">
    <citation type="journal article" date="2014" name="Genome Biol. Evol.">
        <title>Gene Loss Rather Than Gene Gain Is Associated with a Host Jump from Monocots to Dicots in the Smut Fungus Melanopsichium pennsylvanicum.</title>
        <authorList>
            <person name="Sharma R."/>
            <person name="Mishra B."/>
            <person name="Runge F."/>
            <person name="Thines M."/>
        </authorList>
    </citation>
    <scope>NUCLEOTIDE SEQUENCE</scope>
    <source>
        <strain evidence="10">4</strain>
    </source>
</reference>
<keyword evidence="10" id="KW-0269">Exonuclease</keyword>
<dbReference type="GO" id="GO:0035925">
    <property type="term" value="F:mRNA 3'-UTR AU-rich region binding"/>
    <property type="evidence" value="ECO:0007669"/>
    <property type="project" value="TreeGrafter"/>
</dbReference>
<feature type="compositionally biased region" description="Low complexity" evidence="7">
    <location>
        <begin position="215"/>
        <end position="224"/>
    </location>
</feature>
<keyword evidence="5" id="KW-0694">RNA-binding</keyword>
<evidence type="ECO:0000256" key="6">
    <source>
        <dbReference type="ARBA" id="ARBA00023242"/>
    </source>
</evidence>
<keyword evidence="10" id="KW-0378">Hydrolase</keyword>
<comment type="subcellular location">
    <subcellularLocation>
        <location evidence="2">Cytoplasm</location>
    </subcellularLocation>
    <subcellularLocation>
        <location evidence="1">Nucleus</location>
    </subcellularLocation>
</comment>
<evidence type="ECO:0000259" key="8">
    <source>
        <dbReference type="Pfam" id="PF01138"/>
    </source>
</evidence>
<dbReference type="InterPro" id="IPR050590">
    <property type="entry name" value="Exosome_comp_Rrp42_subfam"/>
</dbReference>
<name>A0A077R4T7_9BASI</name>
<protein>
    <submittedName>
        <fullName evidence="10">Probable RRP45-Exosome complex exonuclease</fullName>
    </submittedName>
</protein>
<comment type="similarity">
    <text evidence="3">Belongs to the RNase PH family.</text>
</comment>
<dbReference type="InterPro" id="IPR001247">
    <property type="entry name" value="ExoRNase_PH_dom1"/>
</dbReference>
<dbReference type="AlphaFoldDB" id="A0A077R4T7"/>
<dbReference type="Pfam" id="PF01138">
    <property type="entry name" value="RNase_PH"/>
    <property type="match status" value="1"/>
</dbReference>
<evidence type="ECO:0000313" key="10">
    <source>
        <dbReference type="EMBL" id="CDI51914.1"/>
    </source>
</evidence>
<dbReference type="InterPro" id="IPR027408">
    <property type="entry name" value="PNPase/RNase_PH_dom_sf"/>
</dbReference>
<dbReference type="GO" id="GO:0016075">
    <property type="term" value="P:rRNA catabolic process"/>
    <property type="evidence" value="ECO:0007669"/>
    <property type="project" value="TreeGrafter"/>
</dbReference>
<dbReference type="PANTHER" id="PTHR11097">
    <property type="entry name" value="EXOSOME COMPLEX EXONUCLEASE RIBOSOMAL RNA PROCESSING PROTEIN"/>
    <property type="match status" value="1"/>
</dbReference>
<keyword evidence="10" id="KW-0540">Nuclease</keyword>
<evidence type="ECO:0000259" key="9">
    <source>
        <dbReference type="Pfam" id="PF03725"/>
    </source>
</evidence>
<dbReference type="GO" id="GO:0034476">
    <property type="term" value="P:U5 snRNA 3'-end processing"/>
    <property type="evidence" value="ECO:0007669"/>
    <property type="project" value="TreeGrafter"/>
</dbReference>
<dbReference type="CDD" id="cd11368">
    <property type="entry name" value="RNase_PH_RRP45"/>
    <property type="match status" value="1"/>
</dbReference>
<dbReference type="GO" id="GO:0034473">
    <property type="term" value="P:U1 snRNA 3'-end processing"/>
    <property type="evidence" value="ECO:0007669"/>
    <property type="project" value="TreeGrafter"/>
</dbReference>
<evidence type="ECO:0000256" key="4">
    <source>
        <dbReference type="ARBA" id="ARBA00022490"/>
    </source>
</evidence>
<dbReference type="GO" id="GO:0071028">
    <property type="term" value="P:nuclear mRNA surveillance"/>
    <property type="evidence" value="ECO:0007669"/>
    <property type="project" value="TreeGrafter"/>
</dbReference>
<dbReference type="GO" id="GO:0000177">
    <property type="term" value="C:cytoplasmic exosome (RNase complex)"/>
    <property type="evidence" value="ECO:0007669"/>
    <property type="project" value="TreeGrafter"/>
</dbReference>
<sequence>MTPGQALEPSLTESDFTLSCLANGIRPDGRSFLTPRPISISFGEELGNVTVTIKGTRVSTSVRANLIPPRSDRPYEGFLQITTDISPMAGVEYDTTGGGANSSARAKEVLFDRLIEKAVRRTEAVDREALCVVAGEQVWNVHLTVHLLADTGAALDAAVLASMLSLRHFRRPDYSIENGNQVRLYSVHERVPVPLAIHHTPLCVTFALFNQPTSTNSSNSSSNNADAGDDHLIENTDSTASTLSNSSPSSATTAVTLLDPTLLEESLANSKLTLVLNAQREICVLDKSYGSPIQPQILLDLINVGLKRITELTQHLEEALTKDAQTRVVEVI</sequence>
<dbReference type="InterPro" id="IPR033100">
    <property type="entry name" value="Rrp45"/>
</dbReference>
<dbReference type="GO" id="GO:0071038">
    <property type="term" value="P:TRAMP-dependent tRNA surveillance pathway"/>
    <property type="evidence" value="ECO:0007669"/>
    <property type="project" value="TreeGrafter"/>
</dbReference>